<reference evidence="1" key="1">
    <citation type="submission" date="2025-08" db="UniProtKB">
        <authorList>
            <consortium name="Ensembl"/>
        </authorList>
    </citation>
    <scope>IDENTIFICATION</scope>
</reference>
<protein>
    <submittedName>
        <fullName evidence="1">Uncharacterized protein</fullName>
    </submittedName>
</protein>
<proteinExistence type="predicted"/>
<dbReference type="Proteomes" id="UP000233220">
    <property type="component" value="Unplaced"/>
</dbReference>
<accession>A0A2K6TSK9</accession>
<evidence type="ECO:0000313" key="1">
    <source>
        <dbReference type="Ensembl" id="ENSSBOP00000022651.1"/>
    </source>
</evidence>
<reference evidence="1" key="2">
    <citation type="submission" date="2025-09" db="UniProtKB">
        <authorList>
            <consortium name="Ensembl"/>
        </authorList>
    </citation>
    <scope>IDENTIFICATION</scope>
</reference>
<organism evidence="1 2">
    <name type="scientific">Saimiri boliviensis boliviensis</name>
    <name type="common">Bolivian squirrel monkey</name>
    <dbReference type="NCBI Taxonomy" id="39432"/>
    <lineage>
        <taxon>Eukaryota</taxon>
        <taxon>Metazoa</taxon>
        <taxon>Chordata</taxon>
        <taxon>Craniata</taxon>
        <taxon>Vertebrata</taxon>
        <taxon>Euteleostomi</taxon>
        <taxon>Mammalia</taxon>
        <taxon>Eutheria</taxon>
        <taxon>Euarchontoglires</taxon>
        <taxon>Primates</taxon>
        <taxon>Haplorrhini</taxon>
        <taxon>Platyrrhini</taxon>
        <taxon>Cebidae</taxon>
        <taxon>Saimiriinae</taxon>
        <taxon>Saimiri</taxon>
    </lineage>
</organism>
<sequence length="59" mass="6727">MTKIVLPSNSIERKCLNYVRQFVSLAVTPQVLRRARWTSWKGKESLKASPLLGGLIWKA</sequence>
<name>A0A2K6TSK9_SAIBB</name>
<evidence type="ECO:0000313" key="2">
    <source>
        <dbReference type="Proteomes" id="UP000233220"/>
    </source>
</evidence>
<dbReference type="AlphaFoldDB" id="A0A2K6TSK9"/>
<dbReference type="Ensembl" id="ENSSBOT00000039502.1">
    <property type="protein sequence ID" value="ENSSBOP00000022651.1"/>
    <property type="gene ID" value="ENSSBOG00000027863.1"/>
</dbReference>
<keyword evidence="2" id="KW-1185">Reference proteome</keyword>